<dbReference type="EMBL" id="RCWJ01000002">
    <property type="protein sequence ID" value="RLQ84324.1"/>
    <property type="molecule type" value="Genomic_DNA"/>
</dbReference>
<comment type="caution">
    <text evidence="1">The sequence shown here is derived from an EMBL/GenBank/DDBJ whole genome shotgun (WGS) entry which is preliminary data.</text>
</comment>
<keyword evidence="2" id="KW-1185">Reference proteome</keyword>
<name>A0A3L7J1K2_9MICO</name>
<dbReference type="RefSeq" id="WP_121659369.1">
    <property type="nucleotide sequence ID" value="NZ_BMEK01000002.1"/>
</dbReference>
<evidence type="ECO:0008006" key="3">
    <source>
        <dbReference type="Google" id="ProtNLM"/>
    </source>
</evidence>
<dbReference type="AlphaFoldDB" id="A0A3L7J1K2"/>
<evidence type="ECO:0000313" key="2">
    <source>
        <dbReference type="Proteomes" id="UP000282460"/>
    </source>
</evidence>
<organism evidence="1 2">
    <name type="scientific">Mycetocola zhadangensis</name>
    <dbReference type="NCBI Taxonomy" id="1164595"/>
    <lineage>
        <taxon>Bacteria</taxon>
        <taxon>Bacillati</taxon>
        <taxon>Actinomycetota</taxon>
        <taxon>Actinomycetes</taxon>
        <taxon>Micrococcales</taxon>
        <taxon>Microbacteriaceae</taxon>
        <taxon>Mycetocola</taxon>
    </lineage>
</organism>
<dbReference type="Proteomes" id="UP000282460">
    <property type="component" value="Unassembled WGS sequence"/>
</dbReference>
<protein>
    <recommendedName>
        <fullName evidence="3">Flagellar protein FlgN</fullName>
    </recommendedName>
</protein>
<evidence type="ECO:0000313" key="1">
    <source>
        <dbReference type="EMBL" id="RLQ84324.1"/>
    </source>
</evidence>
<reference evidence="1 2" key="1">
    <citation type="submission" date="2018-10" db="EMBL/GenBank/DDBJ databases">
        <authorList>
            <person name="Li J."/>
        </authorList>
    </citation>
    <scope>NUCLEOTIDE SEQUENCE [LARGE SCALE GENOMIC DNA]</scope>
    <source>
        <strain evidence="1 2">ZD1-4</strain>
    </source>
</reference>
<accession>A0A3L7J1K2</accession>
<proteinExistence type="predicted"/>
<sequence length="128" mass="14151">MDSEIEILDQAARLRALDVLSEQRRHILALAASIEPMKQHTMNSAAELSWRSFSRAEFERRVEELGDRLVAVTVHLDDALDQCARAKAAVLAGFPNDDVARSVADAYQGYPASTRQGAPSIPTFARTR</sequence>
<gene>
    <name evidence="1" type="ORF">D9V28_08970</name>
</gene>